<dbReference type="EMBL" id="MU254467">
    <property type="protein sequence ID" value="KAG9240375.1"/>
    <property type="molecule type" value="Genomic_DNA"/>
</dbReference>
<feature type="region of interest" description="Disordered" evidence="1">
    <location>
        <begin position="131"/>
        <end position="371"/>
    </location>
</feature>
<feature type="compositionally biased region" description="Basic residues" evidence="1">
    <location>
        <begin position="362"/>
        <end position="371"/>
    </location>
</feature>
<comment type="caution">
    <text evidence="2">The sequence shown here is derived from an EMBL/GenBank/DDBJ whole genome shotgun (WGS) entry which is preliminary data.</text>
</comment>
<name>A0A9P8CBB0_9HELO</name>
<protein>
    <submittedName>
        <fullName evidence="2">Uncharacterized protein</fullName>
    </submittedName>
</protein>
<feature type="compositionally biased region" description="Basic and acidic residues" evidence="1">
    <location>
        <begin position="169"/>
        <end position="180"/>
    </location>
</feature>
<proteinExistence type="predicted"/>
<accession>A0A9P8CBB0</accession>
<feature type="compositionally biased region" description="Basic residues" evidence="1">
    <location>
        <begin position="9"/>
        <end position="19"/>
    </location>
</feature>
<dbReference type="AlphaFoldDB" id="A0A9P8CBB0"/>
<feature type="compositionally biased region" description="Low complexity" evidence="1">
    <location>
        <begin position="138"/>
        <end position="152"/>
    </location>
</feature>
<reference evidence="2" key="1">
    <citation type="journal article" date="2021" name="IMA Fungus">
        <title>Genomic characterization of three marine fungi, including Emericellopsis atlantica sp. nov. with signatures of a generalist lifestyle and marine biomass degradation.</title>
        <authorList>
            <person name="Hagestad O.C."/>
            <person name="Hou L."/>
            <person name="Andersen J.H."/>
            <person name="Hansen E.H."/>
            <person name="Altermark B."/>
            <person name="Li C."/>
            <person name="Kuhnert E."/>
            <person name="Cox R.J."/>
            <person name="Crous P.W."/>
            <person name="Spatafora J.W."/>
            <person name="Lail K."/>
            <person name="Amirebrahimi M."/>
            <person name="Lipzen A."/>
            <person name="Pangilinan J."/>
            <person name="Andreopoulos W."/>
            <person name="Hayes R.D."/>
            <person name="Ng V."/>
            <person name="Grigoriev I.V."/>
            <person name="Jackson S.A."/>
            <person name="Sutton T.D.S."/>
            <person name="Dobson A.D.W."/>
            <person name="Rama T."/>
        </authorList>
    </citation>
    <scope>NUCLEOTIDE SEQUENCE</scope>
    <source>
        <strain evidence="2">TRa3180A</strain>
    </source>
</reference>
<evidence type="ECO:0000313" key="2">
    <source>
        <dbReference type="EMBL" id="KAG9240375.1"/>
    </source>
</evidence>
<keyword evidence="3" id="KW-1185">Reference proteome</keyword>
<feature type="compositionally biased region" description="Basic and acidic residues" evidence="1">
    <location>
        <begin position="292"/>
        <end position="308"/>
    </location>
</feature>
<evidence type="ECO:0000256" key="1">
    <source>
        <dbReference type="SAM" id="MobiDB-lite"/>
    </source>
</evidence>
<feature type="compositionally biased region" description="Basic and acidic residues" evidence="1">
    <location>
        <begin position="352"/>
        <end position="361"/>
    </location>
</feature>
<organism evidence="2 3">
    <name type="scientific">Calycina marina</name>
    <dbReference type="NCBI Taxonomy" id="1763456"/>
    <lineage>
        <taxon>Eukaryota</taxon>
        <taxon>Fungi</taxon>
        <taxon>Dikarya</taxon>
        <taxon>Ascomycota</taxon>
        <taxon>Pezizomycotina</taxon>
        <taxon>Leotiomycetes</taxon>
        <taxon>Helotiales</taxon>
        <taxon>Pezizellaceae</taxon>
        <taxon>Calycina</taxon>
    </lineage>
</organism>
<feature type="compositionally biased region" description="Acidic residues" evidence="1">
    <location>
        <begin position="153"/>
        <end position="168"/>
    </location>
</feature>
<dbReference type="Proteomes" id="UP000887226">
    <property type="component" value="Unassembled WGS sequence"/>
</dbReference>
<sequence length="371" mass="41126">MAPQSTARKEKKQKGRKHPYPTANGLPTYRAFVKQPIHAKWPSLFKRHIGLIESQIKVYDRLMMSMRSEMDQMEEAERLKWESGAEGHWHTLCGMMQRGKNMLDDALAAGKGILPDNRLRQKKSLGKMAADFRPVGTAGSDSVVDDGASGSESESENDAEISDLDGESESEKEKEVKPAPKPEFVPLISGKKRKLSHSGGEQEIEPNPYFVVDTEPTPVSLPKEKKIKKSKKSKDDELVLKQAVKRTSGDEQEPAQNRIKKHKKSSAVVPEVTSDPAEETTQPVPDFDEIERELQADIERRMKAKAESDAAAAKKGASENIVEVSKKDKKRKRTSTGSEVTEAKKVKKEMKRKAEGEDGGGKKRKGGLVAA</sequence>
<evidence type="ECO:0000313" key="3">
    <source>
        <dbReference type="Proteomes" id="UP000887226"/>
    </source>
</evidence>
<gene>
    <name evidence="2" type="ORF">BJ878DRAFT_526460</name>
</gene>
<feature type="region of interest" description="Disordered" evidence="1">
    <location>
        <begin position="1"/>
        <end position="24"/>
    </location>
</feature>
<dbReference type="OrthoDB" id="5422861at2759"/>